<proteinExistence type="predicted"/>
<protein>
    <recommendedName>
        <fullName evidence="1">HDOD domain-containing protein</fullName>
    </recommendedName>
</protein>
<dbReference type="Gene3D" id="1.10.3210.10">
    <property type="entry name" value="Hypothetical protein af1432"/>
    <property type="match status" value="1"/>
</dbReference>
<organism evidence="2">
    <name type="scientific">hydrothermal vent metagenome</name>
    <dbReference type="NCBI Taxonomy" id="652676"/>
    <lineage>
        <taxon>unclassified sequences</taxon>
        <taxon>metagenomes</taxon>
        <taxon>ecological metagenomes</taxon>
    </lineage>
</organism>
<gene>
    <name evidence="2" type="ORF">MNB_SM-5-390</name>
</gene>
<dbReference type="AlphaFoldDB" id="A0A1W1C7H0"/>
<accession>A0A1W1C7H0</accession>
<dbReference type="PANTHER" id="PTHR33525:SF4">
    <property type="entry name" value="CYCLIC DI-GMP PHOSPHODIESTERASE CDGJ"/>
    <property type="match status" value="1"/>
</dbReference>
<reference evidence="2" key="1">
    <citation type="submission" date="2016-10" db="EMBL/GenBank/DDBJ databases">
        <authorList>
            <person name="de Groot N.N."/>
        </authorList>
    </citation>
    <scope>NUCLEOTIDE SEQUENCE</scope>
</reference>
<dbReference type="PANTHER" id="PTHR33525">
    <property type="match status" value="1"/>
</dbReference>
<dbReference type="EMBL" id="FPHH01000063">
    <property type="protein sequence ID" value="SFV61695.1"/>
    <property type="molecule type" value="Genomic_DNA"/>
</dbReference>
<dbReference type="Pfam" id="PF08668">
    <property type="entry name" value="HDOD"/>
    <property type="match status" value="1"/>
</dbReference>
<dbReference type="PROSITE" id="PS51833">
    <property type="entry name" value="HDOD"/>
    <property type="match status" value="1"/>
</dbReference>
<sequence>MQQKEGFMNEEILKKIKQLPPLPESVIEIEKVYNDPESTFNDMAKVLEKDPLLTADILKAANSPLYGFSREINAISQAVGLFGMGTVRGFVLSSVVKKSFILDLSPYGITNELFSELSKKQHALTTNWCKRKENRYLGVLSPASFLVEIGKVLIAQQIIADNKTEEFRNRLQELQDVEAVERELVGADTPEVSATIFQEWQFEDTLVDIIKNCQNPHLAQEENQRPASILHVVRVAIPMDTKITDSSIKAAKELIEKYALDMESFETAMQHIK</sequence>
<feature type="domain" description="HDOD" evidence="1">
    <location>
        <begin position="19"/>
        <end position="216"/>
    </location>
</feature>
<dbReference type="InterPro" id="IPR052340">
    <property type="entry name" value="RNase_Y/CdgJ"/>
</dbReference>
<name>A0A1W1C7H0_9ZZZZ</name>
<dbReference type="SUPFAM" id="SSF109604">
    <property type="entry name" value="HD-domain/PDEase-like"/>
    <property type="match status" value="1"/>
</dbReference>
<evidence type="ECO:0000259" key="1">
    <source>
        <dbReference type="PROSITE" id="PS51833"/>
    </source>
</evidence>
<evidence type="ECO:0000313" key="2">
    <source>
        <dbReference type="EMBL" id="SFV61695.1"/>
    </source>
</evidence>
<dbReference type="InterPro" id="IPR013976">
    <property type="entry name" value="HDOD"/>
</dbReference>